<dbReference type="STRING" id="1432141.A0A015N7L7"/>
<reference evidence="2 3" key="1">
    <citation type="submission" date="2014-02" db="EMBL/GenBank/DDBJ databases">
        <title>Single nucleus genome sequencing reveals high similarity among nuclei of an endomycorrhizal fungus.</title>
        <authorList>
            <person name="Lin K."/>
            <person name="Geurts R."/>
            <person name="Zhang Z."/>
            <person name="Limpens E."/>
            <person name="Saunders D.G."/>
            <person name="Mu D."/>
            <person name="Pang E."/>
            <person name="Cao H."/>
            <person name="Cha H."/>
            <person name="Lin T."/>
            <person name="Zhou Q."/>
            <person name="Shang Y."/>
            <person name="Li Y."/>
            <person name="Ivanov S."/>
            <person name="Sharma T."/>
            <person name="Velzen R.V."/>
            <person name="Ruijter N.D."/>
            <person name="Aanen D.K."/>
            <person name="Win J."/>
            <person name="Kamoun S."/>
            <person name="Bisseling T."/>
            <person name="Huang S."/>
        </authorList>
    </citation>
    <scope>NUCLEOTIDE SEQUENCE [LARGE SCALE GENOMIC DNA]</scope>
    <source>
        <strain evidence="3">DAOM197198w</strain>
    </source>
</reference>
<dbReference type="Proteomes" id="UP000022910">
    <property type="component" value="Unassembled WGS sequence"/>
</dbReference>
<organism evidence="2 3">
    <name type="scientific">Rhizophagus irregularis (strain DAOM 197198w)</name>
    <name type="common">Glomus intraradices</name>
    <dbReference type="NCBI Taxonomy" id="1432141"/>
    <lineage>
        <taxon>Eukaryota</taxon>
        <taxon>Fungi</taxon>
        <taxon>Fungi incertae sedis</taxon>
        <taxon>Mucoromycota</taxon>
        <taxon>Glomeromycotina</taxon>
        <taxon>Glomeromycetes</taxon>
        <taxon>Glomerales</taxon>
        <taxon>Glomeraceae</taxon>
        <taxon>Rhizophagus</taxon>
    </lineage>
</organism>
<sequence length="159" mass="18442">MFGLINISSRVFKIKNSKISKISIISSYIIKKSKLSSYHVATYSTTSTSTSSPFKQQKEPLDEDQDQLTDQKDQKPILALPEHSEESVKESENDDVKKRGLDNSYKLRNLGPVVVNEDGRINIINNWHEMTDLEREKVKKMILTRNRKRLEAFKKKEQE</sequence>
<evidence type="ECO:0000313" key="3">
    <source>
        <dbReference type="Proteomes" id="UP000022910"/>
    </source>
</evidence>
<evidence type="ECO:0000256" key="1">
    <source>
        <dbReference type="SAM" id="MobiDB-lite"/>
    </source>
</evidence>
<dbReference type="OrthoDB" id="4590138at2759"/>
<gene>
    <name evidence="2" type="ORF">RirG_044510</name>
</gene>
<keyword evidence="3" id="KW-1185">Reference proteome</keyword>
<evidence type="ECO:0000313" key="2">
    <source>
        <dbReference type="EMBL" id="EXX75133.1"/>
    </source>
</evidence>
<name>A0A015N7L7_RHIIW</name>
<dbReference type="HOGENOM" id="CLU_1856376_0_0_1"/>
<dbReference type="AlphaFoldDB" id="A0A015N7L7"/>
<proteinExistence type="predicted"/>
<accession>A0A015N7L7</accession>
<protein>
    <submittedName>
        <fullName evidence="2">Uncharacterized protein</fullName>
    </submittedName>
</protein>
<dbReference type="EMBL" id="JEMT01012542">
    <property type="protein sequence ID" value="EXX75133.1"/>
    <property type="molecule type" value="Genomic_DNA"/>
</dbReference>
<feature type="region of interest" description="Disordered" evidence="1">
    <location>
        <begin position="45"/>
        <end position="102"/>
    </location>
</feature>
<dbReference type="PANTHER" id="PTHR39474">
    <property type="entry name" value="UNNAMED PRODUCT"/>
    <property type="match status" value="1"/>
</dbReference>
<dbReference type="PANTHER" id="PTHR39474:SF1">
    <property type="entry name" value="FUNGAL SPECIFIC TRANSCRIPTION FACTOR"/>
    <property type="match status" value="1"/>
</dbReference>
<dbReference type="OMA" id="CSAIHLY"/>
<comment type="caution">
    <text evidence="2">The sequence shown here is derived from an EMBL/GenBank/DDBJ whole genome shotgun (WGS) entry which is preliminary data.</text>
</comment>
<feature type="compositionally biased region" description="Basic and acidic residues" evidence="1">
    <location>
        <begin position="82"/>
        <end position="101"/>
    </location>
</feature>